<dbReference type="EMBL" id="CAUJNA010002112">
    <property type="protein sequence ID" value="CAJ1390641.1"/>
    <property type="molecule type" value="Genomic_DNA"/>
</dbReference>
<organism evidence="1 2">
    <name type="scientific">Effrenium voratum</name>
    <dbReference type="NCBI Taxonomy" id="2562239"/>
    <lineage>
        <taxon>Eukaryota</taxon>
        <taxon>Sar</taxon>
        <taxon>Alveolata</taxon>
        <taxon>Dinophyceae</taxon>
        <taxon>Suessiales</taxon>
        <taxon>Symbiodiniaceae</taxon>
        <taxon>Effrenium</taxon>
    </lineage>
</organism>
<evidence type="ECO:0000313" key="1">
    <source>
        <dbReference type="EMBL" id="CAJ1390641.1"/>
    </source>
</evidence>
<protein>
    <submittedName>
        <fullName evidence="1">Uncharacterized protein</fullName>
    </submittedName>
</protein>
<evidence type="ECO:0000313" key="2">
    <source>
        <dbReference type="Proteomes" id="UP001178507"/>
    </source>
</evidence>
<sequence>MEEIRWRWKGDSFRKVLAADSYCQAVDKLRTLKRRHPGRAIRLEIQGTTSSNNKGAARKELPFESVEAGISYLQLKADEEAAAKRKLGSAAVPATALKALQCPDGHPITRRGEPAKFFQDKRTCHVCGTGIGSVSTFWRCTKNCKYNVCHQCLQSAAQDAGQAQLEVPRSEAPSESIESDVFALEHTVYFEGRGRLWAFSLQLDFGPQLAELRSCFQAPDAVLLRCDGEVEVISSLQQLQAPDLSALHLEEPQPLLARVLAEPNLR</sequence>
<dbReference type="Proteomes" id="UP001178507">
    <property type="component" value="Unassembled WGS sequence"/>
</dbReference>
<keyword evidence="2" id="KW-1185">Reference proteome</keyword>
<gene>
    <name evidence="1" type="ORF">EVOR1521_LOCUS16002</name>
</gene>
<proteinExistence type="predicted"/>
<feature type="non-terminal residue" evidence="1">
    <location>
        <position position="266"/>
    </location>
</feature>
<accession>A0AA36INL5</accession>
<reference evidence="1" key="1">
    <citation type="submission" date="2023-08" db="EMBL/GenBank/DDBJ databases">
        <authorList>
            <person name="Chen Y."/>
            <person name="Shah S."/>
            <person name="Dougan E. K."/>
            <person name="Thang M."/>
            <person name="Chan C."/>
        </authorList>
    </citation>
    <scope>NUCLEOTIDE SEQUENCE</scope>
</reference>
<comment type="caution">
    <text evidence="1">The sequence shown here is derived from an EMBL/GenBank/DDBJ whole genome shotgun (WGS) entry which is preliminary data.</text>
</comment>
<dbReference type="AlphaFoldDB" id="A0AA36INL5"/>
<name>A0AA36INL5_9DINO</name>